<dbReference type="HAMAP" id="MF_01937">
    <property type="entry name" value="MenA_1"/>
    <property type="match status" value="1"/>
</dbReference>
<protein>
    <recommendedName>
        <fullName evidence="8 9">1,4-dihydroxy-2-naphthoate octaprenyltransferase</fullName>
        <shortName evidence="8">DHNA-octaprenyltransferase</shortName>
        <ecNumber evidence="8 9">2.5.1.74</ecNumber>
    </recommendedName>
</protein>
<dbReference type="GO" id="GO:0042371">
    <property type="term" value="P:vitamin K biosynthetic process"/>
    <property type="evidence" value="ECO:0007669"/>
    <property type="project" value="TreeGrafter"/>
</dbReference>
<dbReference type="PANTHER" id="PTHR13929">
    <property type="entry name" value="1,4-DIHYDROXY-2-NAPHTHOATE OCTAPRENYLTRANSFERASE"/>
    <property type="match status" value="1"/>
</dbReference>
<organism evidence="10 11">
    <name type="scientific">Hoylesella marshii DSM 16973 = JCM 13450</name>
    <dbReference type="NCBI Taxonomy" id="862515"/>
    <lineage>
        <taxon>Bacteria</taxon>
        <taxon>Pseudomonadati</taxon>
        <taxon>Bacteroidota</taxon>
        <taxon>Bacteroidia</taxon>
        <taxon>Bacteroidales</taxon>
        <taxon>Prevotellaceae</taxon>
        <taxon>Hoylesella</taxon>
    </lineage>
</organism>
<comment type="caution">
    <text evidence="10">The sequence shown here is derived from an EMBL/GenBank/DDBJ whole genome shotgun (WGS) entry which is preliminary data.</text>
</comment>
<evidence type="ECO:0000313" key="11">
    <source>
        <dbReference type="Proteomes" id="UP000004394"/>
    </source>
</evidence>
<evidence type="ECO:0000256" key="9">
    <source>
        <dbReference type="NCBIfam" id="TIGR00751"/>
    </source>
</evidence>
<dbReference type="EMBL" id="AEEI01000018">
    <property type="protein sequence ID" value="EFM02631.1"/>
    <property type="molecule type" value="Genomic_DNA"/>
</dbReference>
<evidence type="ECO:0000313" key="10">
    <source>
        <dbReference type="EMBL" id="EFM02631.1"/>
    </source>
</evidence>
<dbReference type="GO" id="GO:0009234">
    <property type="term" value="P:menaquinone biosynthetic process"/>
    <property type="evidence" value="ECO:0007669"/>
    <property type="project" value="UniProtKB-UniRule"/>
</dbReference>
<dbReference type="UniPathway" id="UPA00079">
    <property type="reaction ID" value="UER00168"/>
</dbReference>
<dbReference type="InterPro" id="IPR004657">
    <property type="entry name" value="MenA"/>
</dbReference>
<keyword evidence="2 8" id="KW-0474">Menaquinone biosynthesis</keyword>
<keyword evidence="6 8" id="KW-1133">Transmembrane helix</keyword>
<sequence length="337" mass="37259">MLFYGFANIRINAYFCKQFYNGLTIHTRMMTSKTLIRQNSLKAWMLAARPKTLTGAAVPVLIATALALADTQGEGFRALPDMLCFLFAFIMQIDANFINDYFDFLKGNDDETRLGPRRACAQGWISLNAMKKAIVTTTALACLTGLPLICYGGIEMILVGIVCIIFCFLYTTRLSYLGLGDVLVLVFFGIIPVCVTYYIVMPTALHVPTSEVITASLACGMVIDTLLIVNNYRDINNDRRNGKCTLVVRIGTKASLNLYLLLGCATILQGGIFLMQGRIASALLPVIYLIPHTFTWLRMRKIGKGKALNHILGETARNILFYGLLSALGLLADIFLF</sequence>
<comment type="catalytic activity">
    <reaction evidence="8">
        <text>an all-trans-polyprenyl diphosphate + 1,4-dihydroxy-2-naphthoate + H(+) = a 2-demethylmenaquinol + CO2 + diphosphate</text>
        <dbReference type="Rhea" id="RHEA:26478"/>
        <dbReference type="Rhea" id="RHEA-COMP:9563"/>
        <dbReference type="Rhea" id="RHEA-COMP:9564"/>
        <dbReference type="ChEBI" id="CHEBI:11173"/>
        <dbReference type="ChEBI" id="CHEBI:15378"/>
        <dbReference type="ChEBI" id="CHEBI:16526"/>
        <dbReference type="ChEBI" id="CHEBI:33019"/>
        <dbReference type="ChEBI" id="CHEBI:55437"/>
        <dbReference type="ChEBI" id="CHEBI:58914"/>
        <dbReference type="EC" id="2.5.1.74"/>
    </reaction>
</comment>
<dbReference type="InterPro" id="IPR000537">
    <property type="entry name" value="UbiA_prenyltransferase"/>
</dbReference>
<keyword evidence="11" id="KW-1185">Reference proteome</keyword>
<keyword evidence="3 8" id="KW-1003">Cell membrane</keyword>
<feature type="transmembrane region" description="Helical" evidence="8">
    <location>
        <begin position="279"/>
        <end position="298"/>
    </location>
</feature>
<feature type="transmembrane region" description="Helical" evidence="8">
    <location>
        <begin position="254"/>
        <end position="273"/>
    </location>
</feature>
<reference evidence="10" key="1">
    <citation type="submission" date="2010-07" db="EMBL/GenBank/DDBJ databases">
        <authorList>
            <person name="Muzny D."/>
            <person name="Qin X."/>
            <person name="Deng J."/>
            <person name="Jiang H."/>
            <person name="Liu Y."/>
            <person name="Qu J."/>
            <person name="Song X.-Z."/>
            <person name="Zhang L."/>
            <person name="Thornton R."/>
            <person name="Coyle M."/>
            <person name="Francisco L."/>
            <person name="Jackson L."/>
            <person name="Javaid M."/>
            <person name="Korchina V."/>
            <person name="Kovar C."/>
            <person name="Mata R."/>
            <person name="Mathew T."/>
            <person name="Ngo R."/>
            <person name="Nguyen L."/>
            <person name="Nguyen N."/>
            <person name="Okwuonu G."/>
            <person name="Ongeri F."/>
            <person name="Pham C."/>
            <person name="Simmons D."/>
            <person name="Wilczek-Boney K."/>
            <person name="Hale W."/>
            <person name="Jakkamsetti A."/>
            <person name="Pham P."/>
            <person name="Ruth R."/>
            <person name="San Lucas F."/>
            <person name="Warren J."/>
            <person name="Zhang J."/>
            <person name="Zhao Z."/>
            <person name="Zhou C."/>
            <person name="Zhu D."/>
            <person name="Lee S."/>
            <person name="Bess C."/>
            <person name="Blankenburg K."/>
            <person name="Forbes L."/>
            <person name="Fu Q."/>
            <person name="Gubbala S."/>
            <person name="Hirani K."/>
            <person name="Jayaseelan J.C."/>
            <person name="Lara F."/>
            <person name="Munidasa M."/>
            <person name="Palculict T."/>
            <person name="Patil S."/>
            <person name="Pu L.-L."/>
            <person name="Saada N."/>
            <person name="Tang L."/>
            <person name="Weissenberger G."/>
            <person name="Zhu Y."/>
            <person name="Hemphill L."/>
            <person name="Shang Y."/>
            <person name="Youmans B."/>
            <person name="Ayvaz T."/>
            <person name="Ross M."/>
            <person name="Santibanez J."/>
            <person name="Aqrawi P."/>
            <person name="Gross S."/>
            <person name="Joshi V."/>
            <person name="Fowler G."/>
            <person name="Nazareth L."/>
            <person name="Reid J."/>
            <person name="Worley K."/>
            <person name="Petrosino J."/>
            <person name="Highlander S."/>
            <person name="Gibbs R."/>
        </authorList>
    </citation>
    <scope>NUCLEOTIDE SEQUENCE [LARGE SCALE GENOMIC DNA]</scope>
    <source>
        <strain evidence="10">DSM 16973</strain>
    </source>
</reference>
<comment type="pathway">
    <text evidence="8">Quinol/quinone metabolism; menaquinone biosynthesis; menaquinol from 1,4-dihydroxy-2-naphthoate: step 1/2.</text>
</comment>
<evidence type="ECO:0000256" key="5">
    <source>
        <dbReference type="ARBA" id="ARBA00022692"/>
    </source>
</evidence>
<accession>E0NQI0</accession>
<proteinExistence type="inferred from homology"/>
<gene>
    <name evidence="8 10" type="primary">menA</name>
    <name evidence="10" type="ORF">HMPREF0658_0431</name>
</gene>
<dbReference type="STRING" id="862515.HMPREF0658_0431"/>
<comment type="similarity">
    <text evidence="8">Belongs to the MenA family. Type 1 subfamily.</text>
</comment>
<dbReference type="GO" id="GO:0005886">
    <property type="term" value="C:plasma membrane"/>
    <property type="evidence" value="ECO:0007669"/>
    <property type="project" value="UniProtKB-SubCell"/>
</dbReference>
<evidence type="ECO:0000256" key="4">
    <source>
        <dbReference type="ARBA" id="ARBA00022679"/>
    </source>
</evidence>
<feature type="transmembrane region" description="Helical" evidence="8">
    <location>
        <begin position="319"/>
        <end position="336"/>
    </location>
</feature>
<dbReference type="Pfam" id="PF01040">
    <property type="entry name" value="UbiA"/>
    <property type="match status" value="1"/>
</dbReference>
<comment type="function">
    <text evidence="8">Conversion of 1,4-dihydroxy-2-naphthoate (DHNA) to demethylmenaquinone (DMK).</text>
</comment>
<keyword evidence="4 8" id="KW-0808">Transferase</keyword>
<feature type="transmembrane region" description="Helical" evidence="8">
    <location>
        <begin position="182"/>
        <end position="200"/>
    </location>
</feature>
<name>E0NQI0_9BACT</name>
<dbReference type="InterPro" id="IPR026046">
    <property type="entry name" value="UBIAD1"/>
</dbReference>
<dbReference type="EC" id="2.5.1.74" evidence="8 9"/>
<dbReference type="Proteomes" id="UP000004394">
    <property type="component" value="Unassembled WGS sequence"/>
</dbReference>
<comment type="subcellular location">
    <subcellularLocation>
        <location evidence="8">Cell membrane</location>
        <topology evidence="8">Multi-pass membrane protein</topology>
    </subcellularLocation>
    <subcellularLocation>
        <location evidence="1">Membrane</location>
        <topology evidence="1">Multi-pass membrane protein</topology>
    </subcellularLocation>
</comment>
<dbReference type="InterPro" id="IPR044878">
    <property type="entry name" value="UbiA_sf"/>
</dbReference>
<dbReference type="GO" id="GO:0046428">
    <property type="term" value="F:1,4-dihydroxy-2-naphthoate polyprenyltransferase activity"/>
    <property type="evidence" value="ECO:0007669"/>
    <property type="project" value="UniProtKB-UniRule"/>
</dbReference>
<evidence type="ECO:0000256" key="1">
    <source>
        <dbReference type="ARBA" id="ARBA00004141"/>
    </source>
</evidence>
<evidence type="ECO:0000256" key="2">
    <source>
        <dbReference type="ARBA" id="ARBA00022428"/>
    </source>
</evidence>
<dbReference type="CDD" id="cd13962">
    <property type="entry name" value="PT_UbiA_UBIAD1"/>
    <property type="match status" value="1"/>
</dbReference>
<dbReference type="eggNOG" id="COG1575">
    <property type="taxonomic scope" value="Bacteria"/>
</dbReference>
<dbReference type="Gene3D" id="1.10.357.140">
    <property type="entry name" value="UbiA prenyltransferase"/>
    <property type="match status" value="1"/>
</dbReference>
<evidence type="ECO:0000256" key="3">
    <source>
        <dbReference type="ARBA" id="ARBA00022475"/>
    </source>
</evidence>
<feature type="transmembrane region" description="Helical" evidence="8">
    <location>
        <begin position="212"/>
        <end position="233"/>
    </location>
</feature>
<dbReference type="PANTHER" id="PTHR13929:SF0">
    <property type="entry name" value="UBIA PRENYLTRANSFERASE DOMAIN-CONTAINING PROTEIN 1"/>
    <property type="match status" value="1"/>
</dbReference>
<evidence type="ECO:0000256" key="6">
    <source>
        <dbReference type="ARBA" id="ARBA00022989"/>
    </source>
</evidence>
<dbReference type="NCBIfam" id="TIGR00751">
    <property type="entry name" value="menA"/>
    <property type="match status" value="1"/>
</dbReference>
<evidence type="ECO:0000256" key="8">
    <source>
        <dbReference type="HAMAP-Rule" id="MF_01937"/>
    </source>
</evidence>
<keyword evidence="5 8" id="KW-0812">Transmembrane</keyword>
<evidence type="ECO:0000256" key="7">
    <source>
        <dbReference type="ARBA" id="ARBA00023136"/>
    </source>
</evidence>
<dbReference type="AlphaFoldDB" id="E0NQI0"/>
<dbReference type="PIRSF" id="PIRSF005355">
    <property type="entry name" value="UBIAD1"/>
    <property type="match status" value="1"/>
</dbReference>
<feature type="transmembrane region" description="Helical" evidence="8">
    <location>
        <begin position="146"/>
        <end position="170"/>
    </location>
</feature>
<dbReference type="HOGENOM" id="CLU_043611_1_2_10"/>
<keyword evidence="7 8" id="KW-0472">Membrane</keyword>